<dbReference type="Gene3D" id="1.10.630.10">
    <property type="entry name" value="Cytochrome P450"/>
    <property type="match status" value="1"/>
</dbReference>
<evidence type="ECO:0000256" key="3">
    <source>
        <dbReference type="ARBA" id="ARBA00010617"/>
    </source>
</evidence>
<organism evidence="12 13">
    <name type="scientific">Rhizoctonia solani</name>
    <dbReference type="NCBI Taxonomy" id="456999"/>
    <lineage>
        <taxon>Eukaryota</taxon>
        <taxon>Fungi</taxon>
        <taxon>Dikarya</taxon>
        <taxon>Basidiomycota</taxon>
        <taxon>Agaricomycotina</taxon>
        <taxon>Agaricomycetes</taxon>
        <taxon>Cantharellales</taxon>
        <taxon>Ceratobasidiaceae</taxon>
        <taxon>Rhizoctonia</taxon>
    </lineage>
</organism>
<comment type="similarity">
    <text evidence="3 10">Belongs to the cytochrome P450 family.</text>
</comment>
<dbReference type="InterPro" id="IPR017972">
    <property type="entry name" value="Cyt_P450_CS"/>
</dbReference>
<dbReference type="Proteomes" id="UP000663888">
    <property type="component" value="Unassembled WGS sequence"/>
</dbReference>
<dbReference type="SUPFAM" id="SSF48264">
    <property type="entry name" value="Cytochrome P450"/>
    <property type="match status" value="1"/>
</dbReference>
<dbReference type="AlphaFoldDB" id="A0A8H3HC80"/>
<feature type="binding site" description="axial binding residue" evidence="9">
    <location>
        <position position="443"/>
    </location>
    <ligand>
        <name>heme</name>
        <dbReference type="ChEBI" id="CHEBI:30413"/>
    </ligand>
    <ligandPart>
        <name>Fe</name>
        <dbReference type="ChEBI" id="CHEBI:18248"/>
    </ligandPart>
</feature>
<keyword evidence="11" id="KW-0472">Membrane</keyword>
<dbReference type="GO" id="GO:0005506">
    <property type="term" value="F:iron ion binding"/>
    <property type="evidence" value="ECO:0007669"/>
    <property type="project" value="InterPro"/>
</dbReference>
<sequence>MINYSLLSYMLLLLSALSFLYRMFGRPKAHHPPRPKSYPLIGSILSIPSAPEQLAFMELGKQLNSDIVSLNIFGQDLIILNSARAAAETLDKRSAIYSDRSLPAMLSDSRLVDWSKSVIATRYGDQWRHYRRMLNEWLNVRAAAQFHDLQQQQVRLMLRRLLNVTSSSQPYERVKDEFFYTMGSTMFRLAFGYEPQGLQDPFFAQNREAVENGAAAGMYSNFLVNLVPALSNLPGWLPGMGWKKTALRYRKQKEQALNDPYEWTKAQVAAGTAKPSILGSLLQEHPLTAHMSPQEKELNLKELAFIIYAGGTDTSSNTLVSFVAAMVVNPQAQQKAQQEIDSVLGDGVFPDISDRERLPYVNNVIKELFRWYPTLPLALPHASFVNDSYRGYEIKKGTTIIGNIWAISHDESLYKDPNVFDPDRYLDPNTPVAPVFGWGRRKCPGSHFADASVFLAIVSLLAMFTFSKRKGPDGKEVTPNIEPGPNSLALSPSAFEFEIKPRSEKHRQIILDSIN</sequence>
<dbReference type="PANTHER" id="PTHR46300:SF7">
    <property type="entry name" value="P450, PUTATIVE (EUROFUNG)-RELATED"/>
    <property type="match status" value="1"/>
</dbReference>
<evidence type="ECO:0000256" key="4">
    <source>
        <dbReference type="ARBA" id="ARBA00022617"/>
    </source>
</evidence>
<name>A0A8H3HC80_9AGAM</name>
<dbReference type="PRINTS" id="PR00385">
    <property type="entry name" value="P450"/>
</dbReference>
<dbReference type="PRINTS" id="PR00463">
    <property type="entry name" value="EP450I"/>
</dbReference>
<keyword evidence="5 9" id="KW-0479">Metal-binding</keyword>
<evidence type="ECO:0000256" key="1">
    <source>
        <dbReference type="ARBA" id="ARBA00001971"/>
    </source>
</evidence>
<feature type="transmembrane region" description="Helical" evidence="11">
    <location>
        <begin position="6"/>
        <end position="24"/>
    </location>
</feature>
<dbReference type="GO" id="GO:0004497">
    <property type="term" value="F:monooxygenase activity"/>
    <property type="evidence" value="ECO:0007669"/>
    <property type="project" value="UniProtKB-KW"/>
</dbReference>
<comment type="caution">
    <text evidence="12">The sequence shown here is derived from an EMBL/GenBank/DDBJ whole genome shotgun (WGS) entry which is preliminary data.</text>
</comment>
<evidence type="ECO:0000256" key="7">
    <source>
        <dbReference type="ARBA" id="ARBA00023004"/>
    </source>
</evidence>
<evidence type="ECO:0000313" key="12">
    <source>
        <dbReference type="EMBL" id="CAE6500085.1"/>
    </source>
</evidence>
<dbReference type="PROSITE" id="PS00086">
    <property type="entry name" value="CYTOCHROME_P450"/>
    <property type="match status" value="1"/>
</dbReference>
<evidence type="ECO:0000256" key="5">
    <source>
        <dbReference type="ARBA" id="ARBA00022723"/>
    </source>
</evidence>
<comment type="cofactor">
    <cofactor evidence="1 9">
        <name>heme</name>
        <dbReference type="ChEBI" id="CHEBI:30413"/>
    </cofactor>
</comment>
<dbReference type="GO" id="GO:0016705">
    <property type="term" value="F:oxidoreductase activity, acting on paired donors, with incorporation or reduction of molecular oxygen"/>
    <property type="evidence" value="ECO:0007669"/>
    <property type="project" value="InterPro"/>
</dbReference>
<evidence type="ECO:0008006" key="14">
    <source>
        <dbReference type="Google" id="ProtNLM"/>
    </source>
</evidence>
<keyword evidence="11" id="KW-1133">Transmembrane helix</keyword>
<dbReference type="InterPro" id="IPR050364">
    <property type="entry name" value="Cytochrome_P450_fung"/>
</dbReference>
<evidence type="ECO:0000256" key="6">
    <source>
        <dbReference type="ARBA" id="ARBA00023002"/>
    </source>
</evidence>
<keyword evidence="7 9" id="KW-0408">Iron</keyword>
<keyword evidence="8 10" id="KW-0503">Monooxygenase</keyword>
<keyword evidence="6 10" id="KW-0560">Oxidoreductase</keyword>
<evidence type="ECO:0000256" key="11">
    <source>
        <dbReference type="SAM" id="Phobius"/>
    </source>
</evidence>
<dbReference type="PANTHER" id="PTHR46300">
    <property type="entry name" value="P450, PUTATIVE (EUROFUNG)-RELATED-RELATED"/>
    <property type="match status" value="1"/>
</dbReference>
<keyword evidence="11" id="KW-0812">Transmembrane</keyword>
<keyword evidence="4 9" id="KW-0349">Heme</keyword>
<dbReference type="Pfam" id="PF00067">
    <property type="entry name" value="p450"/>
    <property type="match status" value="1"/>
</dbReference>
<evidence type="ECO:0000256" key="10">
    <source>
        <dbReference type="RuleBase" id="RU000461"/>
    </source>
</evidence>
<evidence type="ECO:0000313" key="13">
    <source>
        <dbReference type="Proteomes" id="UP000663888"/>
    </source>
</evidence>
<evidence type="ECO:0000256" key="8">
    <source>
        <dbReference type="ARBA" id="ARBA00023033"/>
    </source>
</evidence>
<evidence type="ECO:0000256" key="2">
    <source>
        <dbReference type="ARBA" id="ARBA00005179"/>
    </source>
</evidence>
<proteinExistence type="inferred from homology"/>
<reference evidence="12" key="1">
    <citation type="submission" date="2021-01" db="EMBL/GenBank/DDBJ databases">
        <authorList>
            <person name="Kaushik A."/>
        </authorList>
    </citation>
    <scope>NUCLEOTIDE SEQUENCE</scope>
    <source>
        <strain evidence="12">AG4-R118</strain>
    </source>
</reference>
<protein>
    <recommendedName>
        <fullName evidence="14">O-methylsterigmatocystin oxidoreductase</fullName>
    </recommendedName>
</protein>
<dbReference type="CDD" id="cd11065">
    <property type="entry name" value="CYP64-like"/>
    <property type="match status" value="1"/>
</dbReference>
<dbReference type="InterPro" id="IPR036396">
    <property type="entry name" value="Cyt_P450_sf"/>
</dbReference>
<gene>
    <name evidence="12" type="ORF">RDB_LOCUS151846</name>
</gene>
<accession>A0A8H3HC80</accession>
<dbReference type="InterPro" id="IPR001128">
    <property type="entry name" value="Cyt_P450"/>
</dbReference>
<comment type="pathway">
    <text evidence="2">Secondary metabolite biosynthesis.</text>
</comment>
<dbReference type="EMBL" id="CAJMWX010001639">
    <property type="protein sequence ID" value="CAE6500085.1"/>
    <property type="molecule type" value="Genomic_DNA"/>
</dbReference>
<dbReference type="GO" id="GO:0020037">
    <property type="term" value="F:heme binding"/>
    <property type="evidence" value="ECO:0007669"/>
    <property type="project" value="InterPro"/>
</dbReference>
<evidence type="ECO:0000256" key="9">
    <source>
        <dbReference type="PIRSR" id="PIRSR602401-1"/>
    </source>
</evidence>
<dbReference type="InterPro" id="IPR002401">
    <property type="entry name" value="Cyt_P450_E_grp-I"/>
</dbReference>